<dbReference type="EMBL" id="CP152276">
    <property type="protein sequence ID" value="XAE44692.1"/>
    <property type="molecule type" value="Genomic_DNA"/>
</dbReference>
<dbReference type="Proteomes" id="UP001449795">
    <property type="component" value="Chromosome"/>
</dbReference>
<comment type="similarity">
    <text evidence="1">Belongs to the short-chain dehydrogenases/reductases (SDR) family.</text>
</comment>
<dbReference type="PANTHER" id="PTHR42879:SF6">
    <property type="entry name" value="NADPH-DEPENDENT REDUCTASE BACG"/>
    <property type="match status" value="1"/>
</dbReference>
<dbReference type="Gene3D" id="3.40.50.720">
    <property type="entry name" value="NAD(P)-binding Rossmann-like Domain"/>
    <property type="match status" value="1"/>
</dbReference>
<keyword evidence="3" id="KW-1185">Reference proteome</keyword>
<dbReference type="InterPro" id="IPR002347">
    <property type="entry name" value="SDR_fam"/>
</dbReference>
<protein>
    <submittedName>
        <fullName evidence="2">SDR family oxidoreductase</fullName>
    </submittedName>
</protein>
<name>A0ABZ3DA40_9PROT</name>
<dbReference type="Pfam" id="PF13561">
    <property type="entry name" value="adh_short_C2"/>
    <property type="match status" value="1"/>
</dbReference>
<dbReference type="PANTHER" id="PTHR42879">
    <property type="entry name" value="3-OXOACYL-(ACYL-CARRIER-PROTEIN) REDUCTASE"/>
    <property type="match status" value="1"/>
</dbReference>
<sequence>MDLGLAGRVALVMGSSQGLGYACAASLAREGAHVVLTGRHRQSLEASCDAIRAAGGRASIHVADFQDMTPLFGIKKDIADVDIVVTNCGGPPPGDAAHIDMADLDRYFTAMVRVPIATVEMYLPGMRQRKFGRIINIISSGVLQPIANLALSNTLRPALVGWAKTLSVEVAADGVTVNSVVPGRIHTRRVDSLNVAAAARQGRPVEDVSRASRDAIPMKRYGDPAEFADMVTFLASARAGYVTGTLVRVDGGLVGSL</sequence>
<evidence type="ECO:0000313" key="2">
    <source>
        <dbReference type="EMBL" id="XAE44692.1"/>
    </source>
</evidence>
<dbReference type="PRINTS" id="PR00081">
    <property type="entry name" value="GDHRDH"/>
</dbReference>
<dbReference type="SUPFAM" id="SSF51735">
    <property type="entry name" value="NAD(P)-binding Rossmann-fold domains"/>
    <property type="match status" value="1"/>
</dbReference>
<gene>
    <name evidence="2" type="ORF">AAC691_09850</name>
</gene>
<dbReference type="InterPro" id="IPR050259">
    <property type="entry name" value="SDR"/>
</dbReference>
<reference evidence="2 3" key="1">
    <citation type="submission" date="2024-04" db="EMBL/GenBank/DDBJ databases">
        <title>Complete genome sequence of Nguyenibacter vanlangesis HBCM-1154, a strain capable of nitrogen fixation, IAA production, and phosphorus solubilization isolated from sugarcane soil.</title>
        <authorList>
            <person name="MY HANH P."/>
        </authorList>
    </citation>
    <scope>NUCLEOTIDE SEQUENCE [LARGE SCALE GENOMIC DNA]</scope>
    <source>
        <strain evidence="2 3">HBCM 1154</strain>
    </source>
</reference>
<organism evidence="2 3">
    <name type="scientific">Nguyenibacter vanlangensis</name>
    <dbReference type="NCBI Taxonomy" id="1216886"/>
    <lineage>
        <taxon>Bacteria</taxon>
        <taxon>Pseudomonadati</taxon>
        <taxon>Pseudomonadota</taxon>
        <taxon>Alphaproteobacteria</taxon>
        <taxon>Acetobacterales</taxon>
        <taxon>Acetobacteraceae</taxon>
        <taxon>Nguyenibacter</taxon>
    </lineage>
</organism>
<evidence type="ECO:0000256" key="1">
    <source>
        <dbReference type="ARBA" id="ARBA00006484"/>
    </source>
</evidence>
<evidence type="ECO:0000313" key="3">
    <source>
        <dbReference type="Proteomes" id="UP001449795"/>
    </source>
</evidence>
<dbReference type="InterPro" id="IPR036291">
    <property type="entry name" value="NAD(P)-bd_dom_sf"/>
</dbReference>
<proteinExistence type="inferred from homology"/>
<dbReference type="RefSeq" id="WP_342629914.1">
    <property type="nucleotide sequence ID" value="NZ_CP152276.1"/>
</dbReference>
<accession>A0ABZ3DA40</accession>